<reference evidence="10 11" key="1">
    <citation type="submission" date="2022-01" db="EMBL/GenBank/DDBJ databases">
        <title>A chromosomal length assembly of Cordylochernes scorpioides.</title>
        <authorList>
            <person name="Zeh D."/>
            <person name="Zeh J."/>
        </authorList>
    </citation>
    <scope>NUCLEOTIDE SEQUENCE [LARGE SCALE GENOMIC DNA]</scope>
    <source>
        <strain evidence="10">IN4F17</strain>
        <tissue evidence="10">Whole Body</tissue>
    </source>
</reference>
<evidence type="ECO:0000256" key="3">
    <source>
        <dbReference type="ARBA" id="ARBA00023157"/>
    </source>
</evidence>
<keyword evidence="5" id="KW-0393">Immunoglobulin domain</keyword>
<evidence type="ECO:0000256" key="1">
    <source>
        <dbReference type="ARBA" id="ARBA00004167"/>
    </source>
</evidence>
<evidence type="ECO:0000256" key="2">
    <source>
        <dbReference type="ARBA" id="ARBA00022737"/>
    </source>
</evidence>
<feature type="compositionally biased region" description="Low complexity" evidence="6">
    <location>
        <begin position="679"/>
        <end position="689"/>
    </location>
</feature>
<keyword evidence="7" id="KW-0472">Membrane</keyword>
<dbReference type="Gene3D" id="3.30.200.20">
    <property type="entry name" value="Phosphorylase Kinase, domain 1"/>
    <property type="match status" value="1"/>
</dbReference>
<dbReference type="PIRSF" id="PIRSF000615">
    <property type="entry name" value="TyrPK_CSF1-R"/>
    <property type="match status" value="1"/>
</dbReference>
<proteinExistence type="predicted"/>
<dbReference type="PANTHER" id="PTHR44170:SF6">
    <property type="entry name" value="CONTACTIN"/>
    <property type="match status" value="1"/>
</dbReference>
<dbReference type="PROSITE" id="PS50011">
    <property type="entry name" value="PROTEIN_KINASE_DOM"/>
    <property type="match status" value="1"/>
</dbReference>
<dbReference type="SMART" id="SM00409">
    <property type="entry name" value="IG"/>
    <property type="match status" value="6"/>
</dbReference>
<feature type="region of interest" description="Disordered" evidence="6">
    <location>
        <begin position="654"/>
        <end position="691"/>
    </location>
</feature>
<comment type="subcellular location">
    <subcellularLocation>
        <location evidence="1">Membrane</location>
        <topology evidence="1">Single-pass membrane protein</topology>
    </subcellularLocation>
</comment>
<protein>
    <submittedName>
        <fullName evidence="10">PTK7</fullName>
    </submittedName>
</protein>
<keyword evidence="11" id="KW-1185">Reference proteome</keyword>
<evidence type="ECO:0000259" key="9">
    <source>
        <dbReference type="PROSITE" id="PS50835"/>
    </source>
</evidence>
<keyword evidence="3" id="KW-1015">Disulfide bond</keyword>
<dbReference type="Proteomes" id="UP001235939">
    <property type="component" value="Chromosome 12"/>
</dbReference>
<keyword evidence="4" id="KW-0325">Glycoprotein</keyword>
<feature type="domain" description="Ig-like" evidence="9">
    <location>
        <begin position="121"/>
        <end position="208"/>
    </location>
</feature>
<dbReference type="InterPro" id="IPR007110">
    <property type="entry name" value="Ig-like_dom"/>
</dbReference>
<evidence type="ECO:0000256" key="5">
    <source>
        <dbReference type="ARBA" id="ARBA00023319"/>
    </source>
</evidence>
<dbReference type="Gene3D" id="2.60.40.10">
    <property type="entry name" value="Immunoglobulins"/>
    <property type="match status" value="6"/>
</dbReference>
<name>A0ABY6L152_9ARAC</name>
<feature type="transmembrane region" description="Helical" evidence="7">
    <location>
        <begin position="611"/>
        <end position="631"/>
    </location>
</feature>
<dbReference type="Pfam" id="PF13927">
    <property type="entry name" value="Ig_3"/>
    <property type="match status" value="3"/>
</dbReference>
<dbReference type="SMART" id="SM00408">
    <property type="entry name" value="IGc2"/>
    <property type="match status" value="6"/>
</dbReference>
<dbReference type="InterPro" id="IPR011009">
    <property type="entry name" value="Kinase-like_dom_sf"/>
</dbReference>
<evidence type="ECO:0000256" key="6">
    <source>
        <dbReference type="SAM" id="MobiDB-lite"/>
    </source>
</evidence>
<accession>A0ABY6L152</accession>
<dbReference type="PRINTS" id="PR00109">
    <property type="entry name" value="TYRKINASE"/>
</dbReference>
<evidence type="ECO:0000259" key="8">
    <source>
        <dbReference type="PROSITE" id="PS50011"/>
    </source>
</evidence>
<evidence type="ECO:0000256" key="4">
    <source>
        <dbReference type="ARBA" id="ARBA00023180"/>
    </source>
</evidence>
<evidence type="ECO:0000256" key="7">
    <source>
        <dbReference type="SAM" id="Phobius"/>
    </source>
</evidence>
<evidence type="ECO:0000313" key="10">
    <source>
        <dbReference type="EMBL" id="UYV74877.1"/>
    </source>
</evidence>
<feature type="domain" description="Ig-like" evidence="9">
    <location>
        <begin position="412"/>
        <end position="498"/>
    </location>
</feature>
<dbReference type="Pfam" id="PF07714">
    <property type="entry name" value="PK_Tyr_Ser-Thr"/>
    <property type="match status" value="1"/>
</dbReference>
<feature type="domain" description="Ig-like" evidence="9">
    <location>
        <begin position="223"/>
        <end position="313"/>
    </location>
</feature>
<keyword evidence="7" id="KW-0812">Transmembrane</keyword>
<dbReference type="InterPro" id="IPR000719">
    <property type="entry name" value="Prot_kinase_dom"/>
</dbReference>
<dbReference type="InterPro" id="IPR003599">
    <property type="entry name" value="Ig_sub"/>
</dbReference>
<feature type="domain" description="Ig-like" evidence="9">
    <location>
        <begin position="38"/>
        <end position="112"/>
    </location>
</feature>
<dbReference type="PANTHER" id="PTHR44170">
    <property type="entry name" value="PROTEIN SIDEKICK"/>
    <property type="match status" value="1"/>
</dbReference>
<sequence>MSHFCKVRIVVDEVKSRISDDVEVVRVAGEGAGPPQAGEDLVLRCRGADGSPEVRTEWLRNGERLVRGERIAFRGSGRRSLALSALRPSDSGRYSCRISNAAGSREASPPFALRLEGSDGLRALVLPEDVTALPGQASVRLDCRYSEPAALTEWYFGSRDEPLENSSRLTVFPNGSVEVRGLRPADEGLYKCVGISATSRDTEHQTFAARIRLAYLREFAAEPFEPPAPGNGTAVVALEGRWEVTCLAPDGLPEPKVWWTDPGGRIVGDTGPLRVDGERLILEAARRNDSGPYTCVSENMAGRRTAFLDLQVADPPAITTPPESLWVHEKDPATLRCQVTGGAPYPLTKVRWLKNNKPLKSSSANQMDPRLGTLTIKSASLSDYAQYVCEVESAGFLPLRSAPANLTVRERLKFSSAPVSKNLELGASARLYCKARGGAGRPVVRWVPPGGLGTAWPPHIRDDNGTLHFNTVRPEDAGRYTCVATSRDDIINATVTIGVIVMAKFSVAPRDTEAYEGYPAMLHCQAHGDPPPTIQWDKNNVLHGFDDGRFSVLPNGTLFLSETRQEDQGKYGCTIGNSGGLRRSEISLTVLSGELYSRRSSNGEPSMTKTVLITLGAAAVYMVMVVGLMVWCRVRRARRKAALLAASAATADGKLENGDLPNGGTELLEKPPNSAKTCSTRSDSSAGSSRRSKSVLDRLHVARLDLKTVMLLGHGQFGEVYLAKAKASSLPGLADSTTATTADTVVMVKALQSRDEVLHTEFRREMDLFTKSGHDNLVRLLGVCRDGEPCLMVLEYPEWGDLKQFLLATRGKEGKVEPLTSAQAVGVCQQVCQAMEYLSGLRQTHGDLATRNCLVSPGLGIKLGKPALSRDAYSAEYFSLRNRPVPLRWAAPEAVLEDEWSTKSDVWAFAVLCWEVFSQAELPLSNLTDIELMAALKESRLAWQPPASAPAPLLSPSGPLLVPPCQGPSHFPRSGPPHRFPHCGLQNPELFKIESSSNGNQH</sequence>
<organism evidence="10 11">
    <name type="scientific">Cordylochernes scorpioides</name>
    <dbReference type="NCBI Taxonomy" id="51811"/>
    <lineage>
        <taxon>Eukaryota</taxon>
        <taxon>Metazoa</taxon>
        <taxon>Ecdysozoa</taxon>
        <taxon>Arthropoda</taxon>
        <taxon>Chelicerata</taxon>
        <taxon>Arachnida</taxon>
        <taxon>Pseudoscorpiones</taxon>
        <taxon>Cheliferoidea</taxon>
        <taxon>Chernetidae</taxon>
        <taxon>Cordylochernes</taxon>
    </lineage>
</organism>
<dbReference type="Gene3D" id="1.10.510.10">
    <property type="entry name" value="Transferase(Phosphotransferase) domain 1"/>
    <property type="match status" value="1"/>
</dbReference>
<dbReference type="InterPro" id="IPR013783">
    <property type="entry name" value="Ig-like_fold"/>
</dbReference>
<dbReference type="CDD" id="cd00096">
    <property type="entry name" value="Ig"/>
    <property type="match status" value="1"/>
</dbReference>
<feature type="domain" description="Protein kinase" evidence="8">
    <location>
        <begin position="706"/>
        <end position="1002"/>
    </location>
</feature>
<dbReference type="InterPro" id="IPR013098">
    <property type="entry name" value="Ig_I-set"/>
</dbReference>
<feature type="domain" description="Ig-like" evidence="9">
    <location>
        <begin position="503"/>
        <end position="589"/>
    </location>
</feature>
<dbReference type="InterPro" id="IPR036179">
    <property type="entry name" value="Ig-like_dom_sf"/>
</dbReference>
<evidence type="ECO:0000313" key="11">
    <source>
        <dbReference type="Proteomes" id="UP001235939"/>
    </source>
</evidence>
<dbReference type="Pfam" id="PF07679">
    <property type="entry name" value="I-set"/>
    <property type="match status" value="2"/>
</dbReference>
<dbReference type="EMBL" id="CP092874">
    <property type="protein sequence ID" value="UYV74877.1"/>
    <property type="molecule type" value="Genomic_DNA"/>
</dbReference>
<dbReference type="SUPFAM" id="SSF56112">
    <property type="entry name" value="Protein kinase-like (PK-like)"/>
    <property type="match status" value="1"/>
</dbReference>
<dbReference type="InterPro" id="IPR001245">
    <property type="entry name" value="Ser-Thr/Tyr_kinase_cat_dom"/>
</dbReference>
<keyword evidence="2" id="KW-0677">Repeat</keyword>
<gene>
    <name evidence="10" type="ORF">LAZ67_12001641</name>
</gene>
<dbReference type="InterPro" id="IPR003598">
    <property type="entry name" value="Ig_sub2"/>
</dbReference>
<feature type="domain" description="Ig-like" evidence="9">
    <location>
        <begin position="316"/>
        <end position="407"/>
    </location>
</feature>
<dbReference type="PROSITE" id="PS50835">
    <property type="entry name" value="IG_LIKE"/>
    <property type="match status" value="6"/>
</dbReference>
<keyword evidence="7" id="KW-1133">Transmembrane helix</keyword>
<dbReference type="SUPFAM" id="SSF48726">
    <property type="entry name" value="Immunoglobulin"/>
    <property type="match status" value="6"/>
</dbReference>